<feature type="domain" description="Helicase MOV-10-like beta-barrel" evidence="14">
    <location>
        <begin position="504"/>
        <end position="566"/>
    </location>
</feature>
<evidence type="ECO:0000259" key="13">
    <source>
        <dbReference type="Pfam" id="PF13087"/>
    </source>
</evidence>
<evidence type="ECO:0000256" key="9">
    <source>
        <dbReference type="ARBA" id="ARBA00023158"/>
    </source>
</evidence>
<feature type="compositionally biased region" description="Low complexity" evidence="11">
    <location>
        <begin position="1334"/>
        <end position="1349"/>
    </location>
</feature>
<dbReference type="InterPro" id="IPR041677">
    <property type="entry name" value="DNA2/NAM7_AAA_11"/>
</dbReference>
<keyword evidence="8" id="KW-0067">ATP-binding</keyword>
<feature type="region of interest" description="Disordered" evidence="11">
    <location>
        <begin position="111"/>
        <end position="218"/>
    </location>
</feature>
<dbReference type="PANTHER" id="PTHR45418">
    <property type="entry name" value="CANCER/TESTIS ANTIGEN 55"/>
    <property type="match status" value="1"/>
</dbReference>
<dbReference type="GO" id="GO:0016787">
    <property type="term" value="F:hydrolase activity"/>
    <property type="evidence" value="ECO:0007669"/>
    <property type="project" value="UniProtKB-KW"/>
</dbReference>
<evidence type="ECO:0000256" key="2">
    <source>
        <dbReference type="ARBA" id="ARBA00005601"/>
    </source>
</evidence>
<dbReference type="CDD" id="cd18808">
    <property type="entry name" value="SF1_C_Upf1"/>
    <property type="match status" value="1"/>
</dbReference>
<feature type="domain" description="DNA2/NAM7 helicase-like C-terminal" evidence="13">
    <location>
        <begin position="915"/>
        <end position="1105"/>
    </location>
</feature>
<dbReference type="SUPFAM" id="SSF52540">
    <property type="entry name" value="P-loop containing nucleoside triphosphate hydrolases"/>
    <property type="match status" value="1"/>
</dbReference>
<keyword evidence="4" id="KW-0963">Cytoplasm</keyword>
<dbReference type="InterPro" id="IPR041679">
    <property type="entry name" value="DNA2/NAM7-like_C"/>
</dbReference>
<feature type="compositionally biased region" description="Low complexity" evidence="11">
    <location>
        <begin position="1362"/>
        <end position="1385"/>
    </location>
</feature>
<evidence type="ECO:0000256" key="8">
    <source>
        <dbReference type="ARBA" id="ARBA00022840"/>
    </source>
</evidence>
<reference evidence="15" key="1">
    <citation type="journal article" date="2020" name="Fungal Divers.">
        <title>Resolving the Mortierellaceae phylogeny through synthesis of multi-gene phylogenetics and phylogenomics.</title>
        <authorList>
            <person name="Vandepol N."/>
            <person name="Liber J."/>
            <person name="Desiro A."/>
            <person name="Na H."/>
            <person name="Kennedy M."/>
            <person name="Barry K."/>
            <person name="Grigoriev I.V."/>
            <person name="Miller A.N."/>
            <person name="O'Donnell K."/>
            <person name="Stajich J.E."/>
            <person name="Bonito G."/>
        </authorList>
    </citation>
    <scope>NUCLEOTIDE SEQUENCE</scope>
    <source>
        <strain evidence="15">CK1249</strain>
    </source>
</reference>
<evidence type="ECO:0000256" key="11">
    <source>
        <dbReference type="SAM" id="MobiDB-lite"/>
    </source>
</evidence>
<dbReference type="GO" id="GO:0031047">
    <property type="term" value="P:regulatory ncRNA-mediated gene silencing"/>
    <property type="evidence" value="ECO:0007669"/>
    <property type="project" value="UniProtKB-KW"/>
</dbReference>
<feature type="compositionally biased region" description="Acidic residues" evidence="11">
    <location>
        <begin position="1192"/>
        <end position="1215"/>
    </location>
</feature>
<evidence type="ECO:0000256" key="1">
    <source>
        <dbReference type="ARBA" id="ARBA00004496"/>
    </source>
</evidence>
<keyword evidence="9" id="KW-0943">RNA-mediated gene silencing</keyword>
<dbReference type="Pfam" id="PF13087">
    <property type="entry name" value="AAA_12"/>
    <property type="match status" value="1"/>
</dbReference>
<gene>
    <name evidence="15" type="ORF">BGZ70_003533</name>
</gene>
<feature type="region of interest" description="Disordered" evidence="11">
    <location>
        <begin position="1249"/>
        <end position="1425"/>
    </location>
</feature>
<dbReference type="Pfam" id="PF13086">
    <property type="entry name" value="AAA_11"/>
    <property type="match status" value="2"/>
</dbReference>
<comment type="subcellular location">
    <subcellularLocation>
        <location evidence="1">Cytoplasm</location>
    </subcellularLocation>
</comment>
<evidence type="ECO:0000256" key="7">
    <source>
        <dbReference type="ARBA" id="ARBA00022806"/>
    </source>
</evidence>
<dbReference type="CDD" id="cd18038">
    <property type="entry name" value="DEXXQc_Helz-like"/>
    <property type="match status" value="1"/>
</dbReference>
<dbReference type="InterPro" id="IPR049080">
    <property type="entry name" value="MOV-10-like_beta-barrel"/>
</dbReference>
<dbReference type="Pfam" id="PF21634">
    <property type="entry name" value="MOV-10_beta-barrel"/>
    <property type="match status" value="1"/>
</dbReference>
<dbReference type="InterPro" id="IPR047187">
    <property type="entry name" value="SF1_C_Upf1"/>
</dbReference>
<feature type="compositionally biased region" description="Polar residues" evidence="11">
    <location>
        <begin position="111"/>
        <end position="128"/>
    </location>
</feature>
<sequence>MPYGPGPQQQQRIGRPLQQQQHQLQHQHQPQTQQQPYQQQQPPVPPPMTPVDGDHYNYVPMGRSDSEGGQASVLKMPPGYFPIYNGSEWIMISQAAAAMAGIPVPNPQNSPSYGLNGTLNANHRSASAPQHRLDDGASSQTASPPANIPLSRQGSEPGRMASGTDLSRTESGSRRGSVPPPALSSRASSPADYKATSKSPSYSSPRYRGSQHESSNTVQDNLDFLELLQKYDYLNAWSRHGKSKTSSETGSPVDGTSTPRKQEPFEKSLALKDITEWIEEHRDYLLREQPDLLVPGQIDFGNVNPKTEPINKTIRIENHGTKIVQLQALRIIPNAYEQLTCLSQDVLYAHPANGTEPMFGNIEISLATGVLVNDTSLIGRKITWNVTNNTQLDREMDPYAKVYVPPFLRNLNLVKPRMVITGEQVDTIDFQGYLKSVDHPCYKKHNGKFSLEPPVVEPLEIILPGQISIDLSADSYASRLHPLLQVEQHLSEEDVSSYNLFMVEIKLYDASANIFQIQVGGLSEKCPLLVRGDSIIIRQVTNEIFAGIEYRTFVHGTNMRSNSVYVHLPIGALPSLVHERWNVQFKANNNKIREMYRAVGGVQEFIGYHPRDPAQDQSGDQIYSARSFLFPTIHDAKPKTKLPNLTLEFVDPSLNWEQKATVQSIVRNDYGLVPFIISGPPGTGKTKTLAETALQILMNDTQSHILITAPSHSACDTVMNRLIPFLKPQYLFRLNGPTRTFAEVPTAIMPYCFGSVYFNMPPLDDLLRFRIVVCTCADAGLLISAGASNQSLREYLAHKELDHDSDRTRSHWTHLLIDEAAQAIEPETDIPLLCILEETETAPQIVLCGDHQQLGPKTFLPELQMSFLERLITSEPLYRDHPQSRQFSRPKTGVALLAKKSKDTEYLDKTIPCFANLVQNYRCHPKMLMMPSVMFYNDTLVASAEDSKIMSMLGCPVLPNPECPIAFVGVHGLDASQIDEAVSWYNEAEAEKVVSIIETLCGMSKNEGDVFGVKISDIGVIAPFREQVKLLRQLLRSKGFAGVNVGTVEDYQGQEYRIMLISTTRSRQKYLDQDVRQGLGLVHFKKRFNVALTRAMAMMVIVGNPELLVLDEHWANYLHFCLRNGAYTGCALPDSILNTHTTGQKDSALIGRLEMNSFVSQFVENLDRRRWLGGNTEEEQEGFIVVPTGSESGDDNDEDLEEEEDEEEEVPEEEGHEIVYEQSKEYDESLEGLSHALSHQLDLDAELGQNGTQRPVDKDLTRVQQRSFENSDRGEDEDEETRVAKERLAIGSLNMDDDTPEMRPRTMNYISRSNVGKVGGGLQNEFGSFGHQHAQPSTSSQAASTASSSVFRNQRQAEYNPQHQQLQQHLQHQQHQQGQSVQHHGTPLSAVSWPSNDHEFKRMSSSKLVLERSFDPSEQDIFDDY</sequence>
<dbReference type="EC" id="3.6.4.13" evidence="3"/>
<evidence type="ECO:0000256" key="6">
    <source>
        <dbReference type="ARBA" id="ARBA00022801"/>
    </source>
</evidence>
<dbReference type="OrthoDB" id="6513042at2759"/>
<evidence type="ECO:0000256" key="10">
    <source>
        <dbReference type="ARBA" id="ARBA00047984"/>
    </source>
</evidence>
<dbReference type="GO" id="GO:0005524">
    <property type="term" value="F:ATP binding"/>
    <property type="evidence" value="ECO:0007669"/>
    <property type="project" value="UniProtKB-KW"/>
</dbReference>
<comment type="similarity">
    <text evidence="2">Belongs to the DNA2/NAM7 helicase family. SDE3 subfamily.</text>
</comment>
<feature type="domain" description="DNA2/NAM7 helicase helicase" evidence="12">
    <location>
        <begin position="813"/>
        <end position="857"/>
    </location>
</feature>
<feature type="compositionally biased region" description="Low complexity" evidence="11">
    <location>
        <begin position="1"/>
        <end position="41"/>
    </location>
</feature>
<comment type="caution">
    <text evidence="15">The sequence shown here is derived from an EMBL/GenBank/DDBJ whole genome shotgun (WGS) entry which is preliminary data.</text>
</comment>
<dbReference type="InterPro" id="IPR027417">
    <property type="entry name" value="P-loop_NTPase"/>
</dbReference>
<evidence type="ECO:0000259" key="12">
    <source>
        <dbReference type="Pfam" id="PF13086"/>
    </source>
</evidence>
<keyword evidence="6" id="KW-0378">Hydrolase</keyword>
<keyword evidence="5" id="KW-0547">Nucleotide-binding</keyword>
<proteinExistence type="inferred from homology"/>
<feature type="compositionally biased region" description="Polar residues" evidence="11">
    <location>
        <begin position="244"/>
        <end position="259"/>
    </location>
</feature>
<dbReference type="Proteomes" id="UP000738359">
    <property type="component" value="Unassembled WGS sequence"/>
</dbReference>
<dbReference type="InterPro" id="IPR026122">
    <property type="entry name" value="MOV-10/SDE3_DEXXQ/H-box"/>
</dbReference>
<dbReference type="PANTHER" id="PTHR45418:SF1">
    <property type="entry name" value="CANCER_TESTIS ANTIGEN 55"/>
    <property type="match status" value="1"/>
</dbReference>
<feature type="compositionally biased region" description="Polar residues" evidence="11">
    <location>
        <begin position="1350"/>
        <end position="1361"/>
    </location>
</feature>
<dbReference type="GO" id="GO:0032574">
    <property type="term" value="F:5'-3' RNA helicase activity"/>
    <property type="evidence" value="ECO:0007669"/>
    <property type="project" value="InterPro"/>
</dbReference>
<dbReference type="EMBL" id="JAAAHY010001982">
    <property type="protein sequence ID" value="KAF9945852.1"/>
    <property type="molecule type" value="Genomic_DNA"/>
</dbReference>
<feature type="compositionally biased region" description="Polar residues" evidence="11">
    <location>
        <begin position="137"/>
        <end position="154"/>
    </location>
</feature>
<feature type="domain" description="DNA2/NAM7 helicase helicase" evidence="12">
    <location>
        <begin position="654"/>
        <end position="724"/>
    </location>
</feature>
<evidence type="ECO:0000259" key="14">
    <source>
        <dbReference type="Pfam" id="PF21634"/>
    </source>
</evidence>
<evidence type="ECO:0000256" key="3">
    <source>
        <dbReference type="ARBA" id="ARBA00012552"/>
    </source>
</evidence>
<protein>
    <recommendedName>
        <fullName evidence="3">RNA helicase</fullName>
        <ecNumber evidence="3">3.6.4.13</ecNumber>
    </recommendedName>
</protein>
<dbReference type="GO" id="GO:0005737">
    <property type="term" value="C:cytoplasm"/>
    <property type="evidence" value="ECO:0007669"/>
    <property type="project" value="UniProtKB-SubCell"/>
</dbReference>
<keyword evidence="16" id="KW-1185">Reference proteome</keyword>
<feature type="region of interest" description="Disordered" evidence="11">
    <location>
        <begin position="1177"/>
        <end position="1217"/>
    </location>
</feature>
<feature type="region of interest" description="Disordered" evidence="11">
    <location>
        <begin position="1"/>
        <end position="70"/>
    </location>
</feature>
<evidence type="ECO:0000256" key="5">
    <source>
        <dbReference type="ARBA" id="ARBA00022741"/>
    </source>
</evidence>
<comment type="catalytic activity">
    <reaction evidence="10">
        <text>ATP + H2O = ADP + phosphate + H(+)</text>
        <dbReference type="Rhea" id="RHEA:13065"/>
        <dbReference type="ChEBI" id="CHEBI:15377"/>
        <dbReference type="ChEBI" id="CHEBI:15378"/>
        <dbReference type="ChEBI" id="CHEBI:30616"/>
        <dbReference type="ChEBI" id="CHEBI:43474"/>
        <dbReference type="ChEBI" id="CHEBI:456216"/>
        <dbReference type="EC" id="3.6.4.13"/>
    </reaction>
</comment>
<evidence type="ECO:0000256" key="4">
    <source>
        <dbReference type="ARBA" id="ARBA00022490"/>
    </source>
</evidence>
<dbReference type="Gene3D" id="3.40.50.300">
    <property type="entry name" value="P-loop containing nucleotide triphosphate hydrolases"/>
    <property type="match status" value="2"/>
</dbReference>
<name>A0A9P6LW47_MORAP</name>
<dbReference type="GO" id="GO:0003723">
    <property type="term" value="F:RNA binding"/>
    <property type="evidence" value="ECO:0007669"/>
    <property type="project" value="InterPro"/>
</dbReference>
<feature type="region of interest" description="Disordered" evidence="11">
    <location>
        <begin position="240"/>
        <end position="265"/>
    </location>
</feature>
<evidence type="ECO:0000313" key="16">
    <source>
        <dbReference type="Proteomes" id="UP000738359"/>
    </source>
</evidence>
<evidence type="ECO:0000313" key="15">
    <source>
        <dbReference type="EMBL" id="KAF9945852.1"/>
    </source>
</evidence>
<accession>A0A9P6LW47</accession>
<organism evidence="15 16">
    <name type="scientific">Mortierella alpina</name>
    <name type="common">Oleaginous fungus</name>
    <name type="synonym">Mortierella renispora</name>
    <dbReference type="NCBI Taxonomy" id="64518"/>
    <lineage>
        <taxon>Eukaryota</taxon>
        <taxon>Fungi</taxon>
        <taxon>Fungi incertae sedis</taxon>
        <taxon>Mucoromycota</taxon>
        <taxon>Mortierellomycotina</taxon>
        <taxon>Mortierellomycetes</taxon>
        <taxon>Mortierellales</taxon>
        <taxon>Mortierellaceae</taxon>
        <taxon>Mortierella</taxon>
    </lineage>
</organism>
<feature type="compositionally biased region" description="Low complexity" evidence="11">
    <location>
        <begin position="183"/>
        <end position="208"/>
    </location>
</feature>
<keyword evidence="7" id="KW-0347">Helicase</keyword>